<dbReference type="Proteomes" id="UP001153321">
    <property type="component" value="Chromosome 19"/>
</dbReference>
<keyword evidence="3" id="KW-1185">Reference proteome</keyword>
<organism evidence="2 3">
    <name type="scientific">Spodoptera littoralis</name>
    <name type="common">Egyptian cotton leafworm</name>
    <dbReference type="NCBI Taxonomy" id="7109"/>
    <lineage>
        <taxon>Eukaryota</taxon>
        <taxon>Metazoa</taxon>
        <taxon>Ecdysozoa</taxon>
        <taxon>Arthropoda</taxon>
        <taxon>Hexapoda</taxon>
        <taxon>Insecta</taxon>
        <taxon>Pterygota</taxon>
        <taxon>Neoptera</taxon>
        <taxon>Endopterygota</taxon>
        <taxon>Lepidoptera</taxon>
        <taxon>Glossata</taxon>
        <taxon>Ditrysia</taxon>
        <taxon>Noctuoidea</taxon>
        <taxon>Noctuidae</taxon>
        <taxon>Amphipyrinae</taxon>
        <taxon>Spodoptera</taxon>
    </lineage>
</organism>
<reference evidence="2" key="1">
    <citation type="submission" date="2022-02" db="EMBL/GenBank/DDBJ databases">
        <authorList>
            <person name="King R."/>
        </authorList>
    </citation>
    <scope>NUCLEOTIDE SEQUENCE</scope>
</reference>
<accession>A0A9P0I3J4</accession>
<dbReference type="EMBL" id="LR824550">
    <property type="protein sequence ID" value="CAH1639151.1"/>
    <property type="molecule type" value="Genomic_DNA"/>
</dbReference>
<evidence type="ECO:0000256" key="1">
    <source>
        <dbReference type="SAM" id="MobiDB-lite"/>
    </source>
</evidence>
<name>A0A9P0I3J4_SPOLI</name>
<dbReference type="AlphaFoldDB" id="A0A9P0I3J4"/>
<feature type="compositionally biased region" description="Basic and acidic residues" evidence="1">
    <location>
        <begin position="30"/>
        <end position="45"/>
    </location>
</feature>
<protein>
    <submittedName>
        <fullName evidence="2">Uncharacterized protein</fullName>
    </submittedName>
</protein>
<gene>
    <name evidence="2" type="ORF">SPLIT_LOCUS4508</name>
</gene>
<feature type="region of interest" description="Disordered" evidence="1">
    <location>
        <begin position="30"/>
        <end position="52"/>
    </location>
</feature>
<proteinExistence type="predicted"/>
<evidence type="ECO:0000313" key="3">
    <source>
        <dbReference type="Proteomes" id="UP001153321"/>
    </source>
</evidence>
<sequence>MESETSRHSIESQTKQTDYVNVIENVRPSYEEHMSERNSSRKESFEAAGGSEVRDWIEEPSKINYIIRPHGVVPSGFTPSVHSILRHINKSLGTESETDTETEALKKDEELLREEVYKHFLN</sequence>
<evidence type="ECO:0000313" key="2">
    <source>
        <dbReference type="EMBL" id="CAH1639151.1"/>
    </source>
</evidence>